<evidence type="ECO:0000259" key="1">
    <source>
        <dbReference type="Pfam" id="PF12680"/>
    </source>
</evidence>
<proteinExistence type="predicted"/>
<evidence type="ECO:0000313" key="2">
    <source>
        <dbReference type="EMBL" id="GIH59406.1"/>
    </source>
</evidence>
<dbReference type="EMBL" id="BOOF01000001">
    <property type="protein sequence ID" value="GIH59406.1"/>
    <property type="molecule type" value="Genomic_DNA"/>
</dbReference>
<dbReference type="Gene3D" id="3.10.450.50">
    <property type="match status" value="1"/>
</dbReference>
<sequence>MDRPAPRDVLARRRALILDGDLDGFAALFAPDGVIELPFAPPGMPVRVEGREAIRAFSSGQATAAMRIEDMWTTSVYETTDPEVLVVELETRAVATATGAPYQARSVQVFRIRDGQILLLRDYWNPMGLAAATQA</sequence>
<comment type="caution">
    <text evidence="2">The sequence shown here is derived from an EMBL/GenBank/DDBJ whole genome shotgun (WGS) entry which is preliminary data.</text>
</comment>
<name>A0ABQ4GDA8_9ACTN</name>
<dbReference type="SUPFAM" id="SSF54427">
    <property type="entry name" value="NTF2-like"/>
    <property type="match status" value="1"/>
</dbReference>
<protein>
    <recommendedName>
        <fullName evidence="1">SnoaL-like domain-containing protein</fullName>
    </recommendedName>
</protein>
<dbReference type="Pfam" id="PF12680">
    <property type="entry name" value="SnoaL_2"/>
    <property type="match status" value="1"/>
</dbReference>
<accession>A0ABQ4GDA8</accession>
<gene>
    <name evidence="2" type="ORF">Msi02_02230</name>
</gene>
<dbReference type="InterPro" id="IPR032710">
    <property type="entry name" value="NTF2-like_dom_sf"/>
</dbReference>
<feature type="domain" description="SnoaL-like" evidence="1">
    <location>
        <begin position="19"/>
        <end position="117"/>
    </location>
</feature>
<dbReference type="InterPro" id="IPR037401">
    <property type="entry name" value="SnoaL-like"/>
</dbReference>
<organism evidence="2 3">
    <name type="scientific">Microbispora siamensis</name>
    <dbReference type="NCBI Taxonomy" id="564413"/>
    <lineage>
        <taxon>Bacteria</taxon>
        <taxon>Bacillati</taxon>
        <taxon>Actinomycetota</taxon>
        <taxon>Actinomycetes</taxon>
        <taxon>Streptosporangiales</taxon>
        <taxon>Streptosporangiaceae</taxon>
        <taxon>Microbispora</taxon>
    </lineage>
</organism>
<dbReference type="Proteomes" id="UP000660454">
    <property type="component" value="Unassembled WGS sequence"/>
</dbReference>
<keyword evidence="3" id="KW-1185">Reference proteome</keyword>
<reference evidence="2 3" key="1">
    <citation type="submission" date="2021-01" db="EMBL/GenBank/DDBJ databases">
        <title>Whole genome shotgun sequence of Microbispora siamensis NBRC 104113.</title>
        <authorList>
            <person name="Komaki H."/>
            <person name="Tamura T."/>
        </authorList>
    </citation>
    <scope>NUCLEOTIDE SEQUENCE [LARGE SCALE GENOMIC DNA]</scope>
    <source>
        <strain evidence="2 3">NBRC 104113</strain>
    </source>
</reference>
<dbReference type="RefSeq" id="WP_204046645.1">
    <property type="nucleotide sequence ID" value="NZ_BOOF01000001.1"/>
</dbReference>
<evidence type="ECO:0000313" key="3">
    <source>
        <dbReference type="Proteomes" id="UP000660454"/>
    </source>
</evidence>